<sequence length="158" mass="17882">MWLPKQWYWKLGRCWPHFAKGYGHCARLAKNQLREVKAVCRCVRVWYDPLTPKIIVFLSSFHQVDVAYAFSNLAKALCVVFLALPEPPRCIPKGVALSLFQGNLQAKVPGNGGLLSVHAQEVGYDNRMLHFCCCSFCFWCSYLLCQCCPATSSNQSSK</sequence>
<accession>A0AAD4W001</accession>
<evidence type="ECO:0000313" key="1">
    <source>
        <dbReference type="EMBL" id="KAI5333971.1"/>
    </source>
</evidence>
<dbReference type="Proteomes" id="UP001054821">
    <property type="component" value="Chromosome 4"/>
</dbReference>
<organism evidence="1 2">
    <name type="scientific">Prunus dulcis</name>
    <name type="common">Almond</name>
    <name type="synonym">Amygdalus dulcis</name>
    <dbReference type="NCBI Taxonomy" id="3755"/>
    <lineage>
        <taxon>Eukaryota</taxon>
        <taxon>Viridiplantae</taxon>
        <taxon>Streptophyta</taxon>
        <taxon>Embryophyta</taxon>
        <taxon>Tracheophyta</taxon>
        <taxon>Spermatophyta</taxon>
        <taxon>Magnoliopsida</taxon>
        <taxon>eudicotyledons</taxon>
        <taxon>Gunneridae</taxon>
        <taxon>Pentapetalae</taxon>
        <taxon>rosids</taxon>
        <taxon>fabids</taxon>
        <taxon>Rosales</taxon>
        <taxon>Rosaceae</taxon>
        <taxon>Amygdaloideae</taxon>
        <taxon>Amygdaleae</taxon>
        <taxon>Prunus</taxon>
    </lineage>
</organism>
<dbReference type="EMBL" id="JAJFAZ020000004">
    <property type="protein sequence ID" value="KAI5333971.1"/>
    <property type="molecule type" value="Genomic_DNA"/>
</dbReference>
<name>A0AAD4W001_PRUDU</name>
<keyword evidence="2" id="KW-1185">Reference proteome</keyword>
<comment type="caution">
    <text evidence="1">The sequence shown here is derived from an EMBL/GenBank/DDBJ whole genome shotgun (WGS) entry which is preliminary data.</text>
</comment>
<evidence type="ECO:0000313" key="2">
    <source>
        <dbReference type="Proteomes" id="UP001054821"/>
    </source>
</evidence>
<reference evidence="1 2" key="1">
    <citation type="journal article" date="2022" name="G3 (Bethesda)">
        <title>Whole-genome sequence and methylome profiling of the almond [Prunus dulcis (Mill.) D.A. Webb] cultivar 'Nonpareil'.</title>
        <authorList>
            <person name="D'Amico-Willman K.M."/>
            <person name="Ouma W.Z."/>
            <person name="Meulia T."/>
            <person name="Sideli G.M."/>
            <person name="Gradziel T.M."/>
            <person name="Fresnedo-Ramirez J."/>
        </authorList>
    </citation>
    <scope>NUCLEOTIDE SEQUENCE [LARGE SCALE GENOMIC DNA]</scope>
    <source>
        <strain evidence="1">Clone GOH B32 T37-40</strain>
    </source>
</reference>
<proteinExistence type="predicted"/>
<gene>
    <name evidence="1" type="ORF">L3X38_024104</name>
</gene>
<dbReference type="AlphaFoldDB" id="A0AAD4W001"/>
<protein>
    <submittedName>
        <fullName evidence="1">Uncharacterized protein</fullName>
    </submittedName>
</protein>